<feature type="transmembrane region" description="Helical" evidence="5">
    <location>
        <begin position="316"/>
        <end position="335"/>
    </location>
</feature>
<feature type="domain" description="Major facilitator superfamily (MFS) profile" evidence="6">
    <location>
        <begin position="19"/>
        <end position="430"/>
    </location>
</feature>
<reference evidence="8" key="1">
    <citation type="submission" date="2016-10" db="EMBL/GenBank/DDBJ databases">
        <authorList>
            <person name="Varghese N."/>
        </authorList>
    </citation>
    <scope>NUCLEOTIDE SEQUENCE [LARGE SCALE GENOMIC DNA]</scope>
    <source>
        <strain evidence="8">DSM 44719</strain>
    </source>
</reference>
<feature type="transmembrane region" description="Helical" evidence="5">
    <location>
        <begin position="375"/>
        <end position="394"/>
    </location>
</feature>
<evidence type="ECO:0000256" key="5">
    <source>
        <dbReference type="SAM" id="Phobius"/>
    </source>
</evidence>
<feature type="transmembrane region" description="Helical" evidence="5">
    <location>
        <begin position="171"/>
        <end position="193"/>
    </location>
</feature>
<sequence length="446" mass="46464">MLIQDRIDRSKMSGFQIAVVAICLVINVIDGFDVLVMSFAASGVADEWALSESEVGLLLSSGLVGMALGSAFLAPLADRVGRRRLTLACLALCTFGMVLSSLSTGPVDLGFSRLLTGLGIGGTVASLPVIITEFTPKRLRGTMIALYATGLPVGGILGGAAAQLLVSEYGWRAPFIVGGVLTFVLVVTVAVLMPESLDYLLHRRPKDSLAKVNRLLDRMHMARLTALPTPQSKEQRGTTRDILNRRMAIRSALLWIAYFIVMAGFYFAASWTPRLLEQSGFSAQQGMSGGVLLNLGGLVGTLLLGVLALKVAGRTLTALAFVGAGLSFLAMNLTLDSLTAALVSAVAIGMFINASGAGLNSIAPGLYPAPVRATGVGWAMAFGRIGALTAPILAGVLLDSSWSPRSLFGLLVVPMIAAAIVVLVVTVPTQERTPVTEAAGARSPAG</sequence>
<proteinExistence type="predicted"/>
<gene>
    <name evidence="7" type="ORF">SAMN04490220_0820</name>
</gene>
<dbReference type="RefSeq" id="WP_073366616.1">
    <property type="nucleotide sequence ID" value="NZ_FNTL01000003.1"/>
</dbReference>
<feature type="transmembrane region" description="Helical" evidence="5">
    <location>
        <begin position="85"/>
        <end position="102"/>
    </location>
</feature>
<feature type="transmembrane region" description="Helical" evidence="5">
    <location>
        <begin position="55"/>
        <end position="73"/>
    </location>
</feature>
<feature type="transmembrane region" description="Helical" evidence="5">
    <location>
        <begin position="252"/>
        <end position="271"/>
    </location>
</feature>
<dbReference type="InterPro" id="IPR011701">
    <property type="entry name" value="MFS"/>
</dbReference>
<dbReference type="GO" id="GO:0046943">
    <property type="term" value="F:carboxylic acid transmembrane transporter activity"/>
    <property type="evidence" value="ECO:0007669"/>
    <property type="project" value="TreeGrafter"/>
</dbReference>
<dbReference type="EMBL" id="FNTL01000003">
    <property type="protein sequence ID" value="SEB44238.1"/>
    <property type="molecule type" value="Genomic_DNA"/>
</dbReference>
<dbReference type="SUPFAM" id="SSF103473">
    <property type="entry name" value="MFS general substrate transporter"/>
    <property type="match status" value="1"/>
</dbReference>
<keyword evidence="3 5" id="KW-1133">Transmembrane helix</keyword>
<dbReference type="Gene3D" id="1.20.1250.20">
    <property type="entry name" value="MFS general substrate transporter like domains"/>
    <property type="match status" value="1"/>
</dbReference>
<keyword evidence="4 5" id="KW-0472">Membrane</keyword>
<feature type="transmembrane region" description="Helical" evidence="5">
    <location>
        <begin position="114"/>
        <end position="132"/>
    </location>
</feature>
<keyword evidence="2 5" id="KW-0812">Transmembrane</keyword>
<organism evidence="7 8">
    <name type="scientific">Rhodococcus jostii</name>
    <dbReference type="NCBI Taxonomy" id="132919"/>
    <lineage>
        <taxon>Bacteria</taxon>
        <taxon>Bacillati</taxon>
        <taxon>Actinomycetota</taxon>
        <taxon>Actinomycetes</taxon>
        <taxon>Mycobacteriales</taxon>
        <taxon>Nocardiaceae</taxon>
        <taxon>Rhodococcus</taxon>
    </lineage>
</organism>
<dbReference type="Proteomes" id="UP000183407">
    <property type="component" value="Unassembled WGS sequence"/>
</dbReference>
<feature type="transmembrane region" description="Helical" evidence="5">
    <location>
        <begin position="406"/>
        <end position="427"/>
    </location>
</feature>
<comment type="subcellular location">
    <subcellularLocation>
        <location evidence="1">Cell membrane</location>
        <topology evidence="1">Multi-pass membrane protein</topology>
    </subcellularLocation>
</comment>
<evidence type="ECO:0000256" key="1">
    <source>
        <dbReference type="ARBA" id="ARBA00004651"/>
    </source>
</evidence>
<evidence type="ECO:0000256" key="4">
    <source>
        <dbReference type="ARBA" id="ARBA00023136"/>
    </source>
</evidence>
<accession>A0A1H4JF36</accession>
<dbReference type="PROSITE" id="PS00216">
    <property type="entry name" value="SUGAR_TRANSPORT_1"/>
    <property type="match status" value="1"/>
</dbReference>
<feature type="transmembrane region" description="Helical" evidence="5">
    <location>
        <begin position="291"/>
        <end position="309"/>
    </location>
</feature>
<protein>
    <submittedName>
        <fullName evidence="7">Benzoate transport</fullName>
    </submittedName>
</protein>
<dbReference type="InterPro" id="IPR036259">
    <property type="entry name" value="MFS_trans_sf"/>
</dbReference>
<dbReference type="Pfam" id="PF07690">
    <property type="entry name" value="MFS_1"/>
    <property type="match status" value="1"/>
</dbReference>
<feature type="transmembrane region" description="Helical" evidence="5">
    <location>
        <begin position="12"/>
        <end position="35"/>
    </location>
</feature>
<dbReference type="InterPro" id="IPR005829">
    <property type="entry name" value="Sugar_transporter_CS"/>
</dbReference>
<feature type="transmembrane region" description="Helical" evidence="5">
    <location>
        <begin position="144"/>
        <end position="165"/>
    </location>
</feature>
<dbReference type="InterPro" id="IPR020846">
    <property type="entry name" value="MFS_dom"/>
</dbReference>
<dbReference type="PROSITE" id="PS00217">
    <property type="entry name" value="SUGAR_TRANSPORT_2"/>
    <property type="match status" value="1"/>
</dbReference>
<dbReference type="PANTHER" id="PTHR23508:SF10">
    <property type="entry name" value="CARBOXYLIC ACID TRANSPORTER PROTEIN HOMOLOG"/>
    <property type="match status" value="1"/>
</dbReference>
<dbReference type="OrthoDB" id="9109650at2"/>
<evidence type="ECO:0000313" key="8">
    <source>
        <dbReference type="Proteomes" id="UP000183407"/>
    </source>
</evidence>
<name>A0A1H4JF36_RHOJO</name>
<evidence type="ECO:0000259" key="6">
    <source>
        <dbReference type="PROSITE" id="PS50850"/>
    </source>
</evidence>
<dbReference type="GO" id="GO:0005886">
    <property type="term" value="C:plasma membrane"/>
    <property type="evidence" value="ECO:0007669"/>
    <property type="project" value="UniProtKB-SubCell"/>
</dbReference>
<dbReference type="PANTHER" id="PTHR23508">
    <property type="entry name" value="CARBOXYLIC ACID TRANSPORTER PROTEIN HOMOLOG"/>
    <property type="match status" value="1"/>
</dbReference>
<evidence type="ECO:0000313" key="7">
    <source>
        <dbReference type="EMBL" id="SEB44238.1"/>
    </source>
</evidence>
<dbReference type="AlphaFoldDB" id="A0A1H4JF36"/>
<evidence type="ECO:0000256" key="3">
    <source>
        <dbReference type="ARBA" id="ARBA00022989"/>
    </source>
</evidence>
<evidence type="ECO:0000256" key="2">
    <source>
        <dbReference type="ARBA" id="ARBA00022692"/>
    </source>
</evidence>
<feature type="transmembrane region" description="Helical" evidence="5">
    <location>
        <begin position="341"/>
        <end position="363"/>
    </location>
</feature>
<dbReference type="PROSITE" id="PS50850">
    <property type="entry name" value="MFS"/>
    <property type="match status" value="1"/>
</dbReference>